<accession>A0A1H5UHA4</accession>
<dbReference type="OrthoDB" id="9130422at2"/>
<dbReference type="InterPro" id="IPR032347">
    <property type="entry name" value="DUF4864"/>
</dbReference>
<dbReference type="AlphaFoldDB" id="A0A1H5UHA4"/>
<feature type="signal peptide" evidence="1">
    <location>
        <begin position="1"/>
        <end position="20"/>
    </location>
</feature>
<reference evidence="2 3" key="1">
    <citation type="submission" date="2016-10" db="EMBL/GenBank/DDBJ databases">
        <authorList>
            <person name="de Groot N.N."/>
        </authorList>
    </citation>
    <scope>NUCLEOTIDE SEQUENCE [LARGE SCALE GENOMIC DNA]</scope>
    <source>
        <strain evidence="2 3">DSM 26915</strain>
    </source>
</reference>
<organism evidence="2 3">
    <name type="scientific">Thalassococcus halodurans</name>
    <dbReference type="NCBI Taxonomy" id="373675"/>
    <lineage>
        <taxon>Bacteria</taxon>
        <taxon>Pseudomonadati</taxon>
        <taxon>Pseudomonadota</taxon>
        <taxon>Alphaproteobacteria</taxon>
        <taxon>Rhodobacterales</taxon>
        <taxon>Roseobacteraceae</taxon>
        <taxon>Thalassococcus</taxon>
    </lineage>
</organism>
<dbReference type="EMBL" id="FNUZ01000001">
    <property type="protein sequence ID" value="SEF74433.1"/>
    <property type="molecule type" value="Genomic_DNA"/>
</dbReference>
<evidence type="ECO:0000313" key="3">
    <source>
        <dbReference type="Proteomes" id="UP000236752"/>
    </source>
</evidence>
<dbReference type="RefSeq" id="WP_103909343.1">
    <property type="nucleotide sequence ID" value="NZ_FNUZ01000001.1"/>
</dbReference>
<name>A0A1H5UHA4_9RHOB</name>
<gene>
    <name evidence="2" type="ORF">SAMN04488045_1017</name>
</gene>
<dbReference type="Pfam" id="PF16156">
    <property type="entry name" value="DUF4864"/>
    <property type="match status" value="1"/>
</dbReference>
<sequence length="136" mass="15302">MRILAFLIPAFLALTTLVRAEMLPDPEIESVIRDQMTAFEADDFDTAFGYAAPNIQMIFRNSDNFGMMVRRGYPMVWRPAGVRFGPLRTIDGTLWQQVIVTDQEGRLHVLDYAMEDIGGQWRIAGVQLIPAPDVAA</sequence>
<protein>
    <recommendedName>
        <fullName evidence="4">DUF4864 domain-containing protein</fullName>
    </recommendedName>
</protein>
<keyword evidence="1" id="KW-0732">Signal</keyword>
<dbReference type="Proteomes" id="UP000236752">
    <property type="component" value="Unassembled WGS sequence"/>
</dbReference>
<feature type="chain" id="PRO_5009286217" description="DUF4864 domain-containing protein" evidence="1">
    <location>
        <begin position="21"/>
        <end position="136"/>
    </location>
</feature>
<evidence type="ECO:0008006" key="4">
    <source>
        <dbReference type="Google" id="ProtNLM"/>
    </source>
</evidence>
<proteinExistence type="predicted"/>
<evidence type="ECO:0000313" key="2">
    <source>
        <dbReference type="EMBL" id="SEF74433.1"/>
    </source>
</evidence>
<keyword evidence="3" id="KW-1185">Reference proteome</keyword>
<evidence type="ECO:0000256" key="1">
    <source>
        <dbReference type="SAM" id="SignalP"/>
    </source>
</evidence>